<dbReference type="InterPro" id="IPR027413">
    <property type="entry name" value="GROEL-like_equatorial_sf"/>
</dbReference>
<dbReference type="SUPFAM" id="SSF48592">
    <property type="entry name" value="GroEL equatorial domain-like"/>
    <property type="match status" value="1"/>
</dbReference>
<dbReference type="GO" id="GO:0016887">
    <property type="term" value="F:ATP hydrolysis activity"/>
    <property type="evidence" value="ECO:0007669"/>
    <property type="project" value="InterPro"/>
</dbReference>
<keyword evidence="2 5" id="KW-0547">Nucleotide-binding</keyword>
<keyword evidence="6" id="KW-1133">Transmembrane helix</keyword>
<dbReference type="PROSITE" id="PS00751">
    <property type="entry name" value="TCP1_2"/>
    <property type="match status" value="1"/>
</dbReference>
<evidence type="ECO:0008006" key="8">
    <source>
        <dbReference type="Google" id="ProtNLM"/>
    </source>
</evidence>
<keyword evidence="6" id="KW-0472">Membrane</keyword>
<accession>A0A7R9HLS4</accession>
<evidence type="ECO:0000256" key="5">
    <source>
        <dbReference type="RuleBase" id="RU004187"/>
    </source>
</evidence>
<evidence type="ECO:0000256" key="1">
    <source>
        <dbReference type="ARBA" id="ARBA00008020"/>
    </source>
</evidence>
<dbReference type="Gene3D" id="1.10.560.10">
    <property type="entry name" value="GroEL-like equatorial domain"/>
    <property type="match status" value="1"/>
</dbReference>
<sequence length="166" mass="18323">MAACSIANIVKSSLGPVGLDKMLVDDIGVGLMSRDVTVTNDGATILRLLEVEHPAARVLVELAQLQDDEVGDGTTSVQVQEVLELIWHPARNEELTFFLRLFLWRDKSSGFGLLRCFWTWYLLVGVELLWVRTMVVVVSGGGRLRRQVVLEVGKVVLGVSFTSILS</sequence>
<evidence type="ECO:0000256" key="4">
    <source>
        <dbReference type="ARBA" id="ARBA00023186"/>
    </source>
</evidence>
<gene>
    <name evidence="7" type="ORF">TMSB3V08_LOCUS3945</name>
</gene>
<dbReference type="InterPro" id="IPR002194">
    <property type="entry name" value="Chaperonin_TCP-1_CS"/>
</dbReference>
<evidence type="ECO:0000313" key="7">
    <source>
        <dbReference type="EMBL" id="CAD7427080.1"/>
    </source>
</evidence>
<comment type="similarity">
    <text evidence="1 5">Belongs to the TCP-1 chaperonin family.</text>
</comment>
<dbReference type="GO" id="GO:0140662">
    <property type="term" value="F:ATP-dependent protein folding chaperone"/>
    <property type="evidence" value="ECO:0007669"/>
    <property type="project" value="InterPro"/>
</dbReference>
<evidence type="ECO:0000256" key="2">
    <source>
        <dbReference type="ARBA" id="ARBA00022741"/>
    </source>
</evidence>
<evidence type="ECO:0000256" key="6">
    <source>
        <dbReference type="SAM" id="Phobius"/>
    </source>
</evidence>
<organism evidence="7">
    <name type="scientific">Timema monikensis</name>
    <dbReference type="NCBI Taxonomy" id="170555"/>
    <lineage>
        <taxon>Eukaryota</taxon>
        <taxon>Metazoa</taxon>
        <taxon>Ecdysozoa</taxon>
        <taxon>Arthropoda</taxon>
        <taxon>Hexapoda</taxon>
        <taxon>Insecta</taxon>
        <taxon>Pterygota</taxon>
        <taxon>Neoptera</taxon>
        <taxon>Polyneoptera</taxon>
        <taxon>Phasmatodea</taxon>
        <taxon>Timematodea</taxon>
        <taxon>Timematoidea</taxon>
        <taxon>Timematidae</taxon>
        <taxon>Timema</taxon>
    </lineage>
</organism>
<keyword evidence="4 5" id="KW-0143">Chaperone</keyword>
<dbReference type="GO" id="GO:0005524">
    <property type="term" value="F:ATP binding"/>
    <property type="evidence" value="ECO:0007669"/>
    <property type="project" value="UniProtKB-KW"/>
</dbReference>
<dbReference type="GO" id="GO:0051082">
    <property type="term" value="F:unfolded protein binding"/>
    <property type="evidence" value="ECO:0007669"/>
    <property type="project" value="InterPro"/>
</dbReference>
<dbReference type="EMBL" id="OB793365">
    <property type="protein sequence ID" value="CAD7427080.1"/>
    <property type="molecule type" value="Genomic_DNA"/>
</dbReference>
<dbReference type="PANTHER" id="PTHR11353">
    <property type="entry name" value="CHAPERONIN"/>
    <property type="match status" value="1"/>
</dbReference>
<dbReference type="PROSITE" id="PS00995">
    <property type="entry name" value="TCP1_3"/>
    <property type="match status" value="1"/>
</dbReference>
<feature type="transmembrane region" description="Helical" evidence="6">
    <location>
        <begin position="118"/>
        <end position="138"/>
    </location>
</feature>
<name>A0A7R9HLS4_9NEOP</name>
<keyword evidence="6" id="KW-0812">Transmembrane</keyword>
<dbReference type="PROSITE" id="PS00750">
    <property type="entry name" value="TCP1_1"/>
    <property type="match status" value="1"/>
</dbReference>
<dbReference type="InterPro" id="IPR002423">
    <property type="entry name" value="Cpn60/GroEL/TCP-1"/>
</dbReference>
<reference evidence="7" key="1">
    <citation type="submission" date="2020-11" db="EMBL/GenBank/DDBJ databases">
        <authorList>
            <person name="Tran Van P."/>
        </authorList>
    </citation>
    <scope>NUCLEOTIDE SEQUENCE</scope>
</reference>
<dbReference type="PRINTS" id="PR00304">
    <property type="entry name" value="TCOMPLEXTCP1"/>
</dbReference>
<dbReference type="Pfam" id="PF00118">
    <property type="entry name" value="Cpn60_TCP1"/>
    <property type="match status" value="1"/>
</dbReference>
<keyword evidence="3 5" id="KW-0067">ATP-binding</keyword>
<protein>
    <recommendedName>
        <fullName evidence="8">T-complex protein 1 subunit alpha</fullName>
    </recommendedName>
</protein>
<evidence type="ECO:0000256" key="3">
    <source>
        <dbReference type="ARBA" id="ARBA00022840"/>
    </source>
</evidence>
<proteinExistence type="inferred from homology"/>
<dbReference type="AlphaFoldDB" id="A0A7R9HLS4"/>
<dbReference type="InterPro" id="IPR017998">
    <property type="entry name" value="Chaperone_TCP-1"/>
</dbReference>